<dbReference type="InterPro" id="IPR018592">
    <property type="entry name" value="DUF2024"/>
</dbReference>
<keyword evidence="2" id="KW-1185">Reference proteome</keyword>
<protein>
    <recommendedName>
        <fullName evidence="3">DUF2024 family protein</fullName>
    </recommendedName>
</protein>
<evidence type="ECO:0008006" key="3">
    <source>
        <dbReference type="Google" id="ProtNLM"/>
    </source>
</evidence>
<accession>A0A137RLD8</accession>
<proteinExistence type="predicted"/>
<dbReference type="Gene3D" id="3.10.510.10">
    <property type="entry name" value="NE1680-like"/>
    <property type="match status" value="1"/>
</dbReference>
<dbReference type="Proteomes" id="UP000070138">
    <property type="component" value="Unassembled WGS sequence"/>
</dbReference>
<comment type="caution">
    <text evidence="1">The sequence shown here is derived from an EMBL/GenBank/DDBJ whole genome shotgun (WGS) entry which is preliminary data.</text>
</comment>
<evidence type="ECO:0000313" key="2">
    <source>
        <dbReference type="Proteomes" id="UP000070138"/>
    </source>
</evidence>
<dbReference type="RefSeq" id="WP_062618931.1">
    <property type="nucleotide sequence ID" value="NZ_JRWG01000001.1"/>
</dbReference>
<dbReference type="AlphaFoldDB" id="A0A137RLD8"/>
<dbReference type="Pfam" id="PF09630">
    <property type="entry name" value="DUF2024"/>
    <property type="match status" value="1"/>
</dbReference>
<dbReference type="InterPro" id="IPR023122">
    <property type="entry name" value="NE1680-like_sf"/>
</dbReference>
<reference evidence="1 2" key="2">
    <citation type="journal article" date="2016" name="Int. J. Syst. Evol. Microbiol.">
        <title>Vitellibacter aquimaris sp. nov., a marine bacterium isolated from seawater.</title>
        <authorList>
            <person name="Thevarajoo S."/>
            <person name="Selvaratnam C."/>
            <person name="Goh K.M."/>
            <person name="Hong K.W."/>
            <person name="Chan X.Y."/>
            <person name="Chan K.G."/>
            <person name="Chong C.S."/>
        </authorList>
    </citation>
    <scope>NUCLEOTIDE SEQUENCE [LARGE SCALE GENOMIC DNA]</scope>
    <source>
        <strain evidence="1 2">D-24</strain>
    </source>
</reference>
<reference evidence="2" key="1">
    <citation type="submission" date="2014-10" db="EMBL/GenBank/DDBJ databases">
        <title>Genome sequencing of Vitellibacter sp. D-24.</title>
        <authorList>
            <person name="Thevarajoo S."/>
            <person name="Selvaratnam C."/>
            <person name="Goh K.M."/>
            <person name="Chong C.S."/>
        </authorList>
    </citation>
    <scope>NUCLEOTIDE SEQUENCE [LARGE SCALE GENOMIC DNA]</scope>
    <source>
        <strain evidence="2">D-24</strain>
    </source>
</reference>
<dbReference type="SUPFAM" id="SSF160766">
    <property type="entry name" value="NE1680-like"/>
    <property type="match status" value="1"/>
</dbReference>
<gene>
    <name evidence="1" type="ORF">LS48_00590</name>
</gene>
<dbReference type="OrthoDB" id="9795699at2"/>
<dbReference type="EMBL" id="JRWG01000001">
    <property type="protein sequence ID" value="KXO01013.1"/>
    <property type="molecule type" value="Genomic_DNA"/>
</dbReference>
<evidence type="ECO:0000313" key="1">
    <source>
        <dbReference type="EMBL" id="KXO01013.1"/>
    </source>
</evidence>
<dbReference type="STRING" id="1548749.LS48_00590"/>
<name>A0A137RLD8_9FLAO</name>
<organism evidence="1 2">
    <name type="scientific">Aequorivita aquimaris</name>
    <dbReference type="NCBI Taxonomy" id="1548749"/>
    <lineage>
        <taxon>Bacteria</taxon>
        <taxon>Pseudomonadati</taxon>
        <taxon>Bacteroidota</taxon>
        <taxon>Flavobacteriia</taxon>
        <taxon>Flavobacteriales</taxon>
        <taxon>Flavobacteriaceae</taxon>
        <taxon>Aequorivita</taxon>
    </lineage>
</organism>
<sequence length="87" mass="10163">MQIAVWDTYVERSNGARMHFDILVPAAIEDENQIYEYGEQYLKNKSFKTEALDSKRCNFCHIENASTEIEAAIRDKGFYILEMENCC</sequence>